<feature type="compositionally biased region" description="Low complexity" evidence="7">
    <location>
        <begin position="284"/>
        <end position="297"/>
    </location>
</feature>
<dbReference type="PROSITE" id="PS50811">
    <property type="entry name" value="WRKY"/>
    <property type="match status" value="1"/>
</dbReference>
<dbReference type="InterPro" id="IPR044810">
    <property type="entry name" value="WRKY_plant"/>
</dbReference>
<keyword evidence="2" id="KW-0805">Transcription regulation</keyword>
<dbReference type="InParanoid" id="A0A200QSU8"/>
<keyword evidence="4" id="KW-0804">Transcription</keyword>
<evidence type="ECO:0000256" key="4">
    <source>
        <dbReference type="ARBA" id="ARBA00023163"/>
    </source>
</evidence>
<protein>
    <submittedName>
        <fullName evidence="9">DNA-binding WRKY</fullName>
    </submittedName>
</protein>
<comment type="caution">
    <text evidence="9">The sequence shown here is derived from an EMBL/GenBank/DDBJ whole genome shotgun (WGS) entry which is preliminary data.</text>
</comment>
<dbReference type="InterPro" id="IPR036576">
    <property type="entry name" value="WRKY_dom_sf"/>
</dbReference>
<dbReference type="GO" id="GO:0043565">
    <property type="term" value="F:sequence-specific DNA binding"/>
    <property type="evidence" value="ECO:0007669"/>
    <property type="project" value="InterPro"/>
</dbReference>
<dbReference type="GO" id="GO:0005634">
    <property type="term" value="C:nucleus"/>
    <property type="evidence" value="ECO:0007669"/>
    <property type="project" value="UniProtKB-SubCell"/>
</dbReference>
<dbReference type="Gene3D" id="2.20.25.80">
    <property type="entry name" value="WRKY domain"/>
    <property type="match status" value="1"/>
</dbReference>
<reference evidence="9 10" key="1">
    <citation type="journal article" date="2017" name="Mol. Plant">
        <title>The Genome of Medicinal Plant Macleaya cordata Provides New Insights into Benzylisoquinoline Alkaloids Metabolism.</title>
        <authorList>
            <person name="Liu X."/>
            <person name="Liu Y."/>
            <person name="Huang P."/>
            <person name="Ma Y."/>
            <person name="Qing Z."/>
            <person name="Tang Q."/>
            <person name="Cao H."/>
            <person name="Cheng P."/>
            <person name="Zheng Y."/>
            <person name="Yuan Z."/>
            <person name="Zhou Y."/>
            <person name="Liu J."/>
            <person name="Tang Z."/>
            <person name="Zhuo Y."/>
            <person name="Zhang Y."/>
            <person name="Yu L."/>
            <person name="Huang J."/>
            <person name="Yang P."/>
            <person name="Peng Q."/>
            <person name="Zhang J."/>
            <person name="Jiang W."/>
            <person name="Zhang Z."/>
            <person name="Lin K."/>
            <person name="Ro D.K."/>
            <person name="Chen X."/>
            <person name="Xiong X."/>
            <person name="Shang Y."/>
            <person name="Huang S."/>
            <person name="Zeng J."/>
        </authorList>
    </citation>
    <scope>NUCLEOTIDE SEQUENCE [LARGE SCALE GENOMIC DNA]</scope>
    <source>
        <strain evidence="10">cv. BLH2017</strain>
        <tissue evidence="9">Root</tissue>
    </source>
</reference>
<dbReference type="Proteomes" id="UP000195402">
    <property type="component" value="Unassembled WGS sequence"/>
</dbReference>
<feature type="domain" description="WRKY" evidence="8">
    <location>
        <begin position="325"/>
        <end position="391"/>
    </location>
</feature>
<evidence type="ECO:0000256" key="3">
    <source>
        <dbReference type="ARBA" id="ARBA00023125"/>
    </source>
</evidence>
<dbReference type="SMART" id="SM00774">
    <property type="entry name" value="WRKY"/>
    <property type="match status" value="1"/>
</dbReference>
<dbReference type="AlphaFoldDB" id="A0A200QSU8"/>
<evidence type="ECO:0000256" key="2">
    <source>
        <dbReference type="ARBA" id="ARBA00023015"/>
    </source>
</evidence>
<evidence type="ECO:0000313" key="10">
    <source>
        <dbReference type="Proteomes" id="UP000195402"/>
    </source>
</evidence>
<gene>
    <name evidence="9" type="ORF">BVC80_379g43</name>
</gene>
<keyword evidence="6" id="KW-0175">Coiled coil</keyword>
<keyword evidence="3 9" id="KW-0238">DNA-binding</keyword>
<evidence type="ECO:0000313" key="9">
    <source>
        <dbReference type="EMBL" id="OVA13512.1"/>
    </source>
</evidence>
<evidence type="ECO:0000256" key="6">
    <source>
        <dbReference type="SAM" id="Coils"/>
    </source>
</evidence>
<dbReference type="GO" id="GO:0003700">
    <property type="term" value="F:DNA-binding transcription factor activity"/>
    <property type="evidence" value="ECO:0007669"/>
    <property type="project" value="InterPro"/>
</dbReference>
<dbReference type="FunFam" id="2.20.25.80:FF:000002">
    <property type="entry name" value="probable WRKY transcription factor 31"/>
    <property type="match status" value="1"/>
</dbReference>
<feature type="coiled-coil region" evidence="6">
    <location>
        <begin position="114"/>
        <end position="158"/>
    </location>
</feature>
<dbReference type="PANTHER" id="PTHR31429:SF59">
    <property type="entry name" value="WRKY TRANSCRIPTION FACTOR 47-RELATED"/>
    <property type="match status" value="1"/>
</dbReference>
<organism evidence="9 10">
    <name type="scientific">Macleaya cordata</name>
    <name type="common">Five-seeded plume-poppy</name>
    <name type="synonym">Bocconia cordata</name>
    <dbReference type="NCBI Taxonomy" id="56857"/>
    <lineage>
        <taxon>Eukaryota</taxon>
        <taxon>Viridiplantae</taxon>
        <taxon>Streptophyta</taxon>
        <taxon>Embryophyta</taxon>
        <taxon>Tracheophyta</taxon>
        <taxon>Spermatophyta</taxon>
        <taxon>Magnoliopsida</taxon>
        <taxon>Ranunculales</taxon>
        <taxon>Papaveraceae</taxon>
        <taxon>Papaveroideae</taxon>
        <taxon>Macleaya</taxon>
    </lineage>
</organism>
<evidence type="ECO:0000256" key="1">
    <source>
        <dbReference type="ARBA" id="ARBA00004123"/>
    </source>
</evidence>
<name>A0A200QSU8_MACCD</name>
<proteinExistence type="predicted"/>
<feature type="compositionally biased region" description="Basic and acidic residues" evidence="7">
    <location>
        <begin position="239"/>
        <end position="265"/>
    </location>
</feature>
<feature type="region of interest" description="Disordered" evidence="7">
    <location>
        <begin position="539"/>
        <end position="560"/>
    </location>
</feature>
<comment type="subcellular location">
    <subcellularLocation>
        <location evidence="1">Nucleus</location>
    </subcellularLocation>
</comment>
<dbReference type="OrthoDB" id="2020995at2759"/>
<evidence type="ECO:0000259" key="8">
    <source>
        <dbReference type="PROSITE" id="PS50811"/>
    </source>
</evidence>
<keyword evidence="5" id="KW-0539">Nucleus</keyword>
<evidence type="ECO:0000256" key="5">
    <source>
        <dbReference type="ARBA" id="ARBA00023242"/>
    </source>
</evidence>
<dbReference type="SUPFAM" id="SSF118290">
    <property type="entry name" value="WRKY DNA-binding domain"/>
    <property type="match status" value="1"/>
</dbReference>
<feature type="compositionally biased region" description="Polar residues" evidence="7">
    <location>
        <begin position="174"/>
        <end position="185"/>
    </location>
</feature>
<feature type="region of interest" description="Disordered" evidence="7">
    <location>
        <begin position="174"/>
        <end position="304"/>
    </location>
</feature>
<dbReference type="EMBL" id="MVGT01001110">
    <property type="protein sequence ID" value="OVA13512.1"/>
    <property type="molecule type" value="Genomic_DNA"/>
</dbReference>
<keyword evidence="10" id="KW-1185">Reference proteome</keyword>
<accession>A0A200QSU8</accession>
<evidence type="ECO:0000256" key="7">
    <source>
        <dbReference type="SAM" id="MobiDB-lite"/>
    </source>
</evidence>
<dbReference type="InterPro" id="IPR003657">
    <property type="entry name" value="WRKY_dom"/>
</dbReference>
<sequence length="606" mass="65838">MDFIHCAQPCREEHNHFCSLSRPQADKAMLLREGEDVNGDVLVVAPAIINAQVSLYSSSARLATLDDARCRVSEHKLSYSGLGNQTQKGYPPGAAAAAAAAAAFSMPVDEPLELDRLKDENQMLKSMLDQVSKNYSALQAQLLEAMQAQAQAQAHNNNAATNCRHHEAQIINDQRNGTSNSTLSVRQFMDPNPSGGAAAFDINEPSHDSDGETTTTQQQPSPPPCHPTNCTQAEAEAEATSKECHLDDMTRKRPRSSTEEDKPDHDDENDIDQIYQRWKSPKLAQQAAASAKSSSSSVGQVPSNHHAAAAAASCRKARVSVRARSDAPLISDGCQWRKYGQKMAKGNPCPRAYYRCTMAVGCPVRKQVQRCAEDKTVLITTYEGNHNHPLPPQATAMANTTTAAATMLLSGSTISTASSKENYSCGLFSSPPALFPYTSSIATLSASAPFPTITLDLTTTHHGHHNQHQATPADAMPFQRPPLFPLPLHAYPPQHPQSLLRQPICANMNPHPSRLSHVVPPVQLVALAVAISSIMGGAHSRSNELNKKNSPSELHHEKTLTSSSSIINQLVHCKVLEPLKLHNHLYREHPKKVNLEIDKPNVFTEG</sequence>
<dbReference type="PANTHER" id="PTHR31429">
    <property type="entry name" value="WRKY TRANSCRIPTION FACTOR 36-RELATED"/>
    <property type="match status" value="1"/>
</dbReference>
<dbReference type="Pfam" id="PF03106">
    <property type="entry name" value="WRKY"/>
    <property type="match status" value="1"/>
</dbReference>